<evidence type="ECO:0008006" key="3">
    <source>
        <dbReference type="Google" id="ProtNLM"/>
    </source>
</evidence>
<protein>
    <recommendedName>
        <fullName evidence="3">SMP-30/Gluconolactonase/LRE-like region domain-containing protein</fullName>
    </recommendedName>
</protein>
<dbReference type="EMBL" id="UINC01119556">
    <property type="protein sequence ID" value="SVC93461.1"/>
    <property type="molecule type" value="Genomic_DNA"/>
</dbReference>
<dbReference type="InterPro" id="IPR011042">
    <property type="entry name" value="6-blade_b-propeller_TolB-like"/>
</dbReference>
<proteinExistence type="predicted"/>
<name>A0A382RA78_9ZZZZ</name>
<dbReference type="GO" id="GO:0008270">
    <property type="term" value="F:zinc ion binding"/>
    <property type="evidence" value="ECO:0007669"/>
    <property type="project" value="UniProtKB-KW"/>
</dbReference>
<dbReference type="InterPro" id="IPR050952">
    <property type="entry name" value="TRIM-NHL_E3_ligases"/>
</dbReference>
<dbReference type="InterPro" id="IPR001258">
    <property type="entry name" value="NHL_repeat"/>
</dbReference>
<organism evidence="2">
    <name type="scientific">marine metagenome</name>
    <dbReference type="NCBI Taxonomy" id="408172"/>
    <lineage>
        <taxon>unclassified sequences</taxon>
        <taxon>metagenomes</taxon>
        <taxon>ecological metagenomes</taxon>
    </lineage>
</organism>
<keyword evidence="1" id="KW-0677">Repeat</keyword>
<dbReference type="SUPFAM" id="SSF101898">
    <property type="entry name" value="NHL repeat"/>
    <property type="match status" value="1"/>
</dbReference>
<reference evidence="2" key="1">
    <citation type="submission" date="2018-05" db="EMBL/GenBank/DDBJ databases">
        <authorList>
            <person name="Lanie J.A."/>
            <person name="Ng W.-L."/>
            <person name="Kazmierczak K.M."/>
            <person name="Andrzejewski T.M."/>
            <person name="Davidsen T.M."/>
            <person name="Wayne K.J."/>
            <person name="Tettelin H."/>
            <person name="Glass J.I."/>
            <person name="Rusch D."/>
            <person name="Podicherti R."/>
            <person name="Tsui H.-C.T."/>
            <person name="Winkler M.E."/>
        </authorList>
    </citation>
    <scope>NUCLEOTIDE SEQUENCE</scope>
</reference>
<dbReference type="Gene3D" id="2.120.10.30">
    <property type="entry name" value="TolB, C-terminal domain"/>
    <property type="match status" value="2"/>
</dbReference>
<dbReference type="CDD" id="cd05819">
    <property type="entry name" value="NHL"/>
    <property type="match status" value="1"/>
</dbReference>
<feature type="non-terminal residue" evidence="2">
    <location>
        <position position="245"/>
    </location>
</feature>
<sequence>MLSISFENVFRSGDGESVQLSPPSGFAFTPQGYLVLADDFNHRIQIYDGDQLLRSFGEKGKENGQFHYPKGIAVDAEENIYVADSWNHRVQKFDLLGNHQTTFGSCGEGKGELNEPYDIIIEDSGNILVVERYNHRLQWFSPKGKSLGWIGQRGTVLEEHLAYFYETSANLFSPPAFEFPTSIDRDSQGNYYVTDSGNHRVVKFNKNWQRVLSFGEQGEEVGQFQYPLCVSVGQNDFLYVADLNN</sequence>
<dbReference type="PANTHER" id="PTHR24104:SF25">
    <property type="entry name" value="PROTEIN LIN-41"/>
    <property type="match status" value="1"/>
</dbReference>
<gene>
    <name evidence="2" type="ORF">METZ01_LOCUS346315</name>
</gene>
<dbReference type="PROSITE" id="PS51125">
    <property type="entry name" value="NHL"/>
    <property type="match status" value="3"/>
</dbReference>
<evidence type="ECO:0000256" key="1">
    <source>
        <dbReference type="ARBA" id="ARBA00022737"/>
    </source>
</evidence>
<dbReference type="Pfam" id="PF01436">
    <property type="entry name" value="NHL"/>
    <property type="match status" value="2"/>
</dbReference>
<dbReference type="PANTHER" id="PTHR24104">
    <property type="entry name" value="E3 UBIQUITIN-PROTEIN LIGASE NHLRC1-RELATED"/>
    <property type="match status" value="1"/>
</dbReference>
<accession>A0A382RA78</accession>
<evidence type="ECO:0000313" key="2">
    <source>
        <dbReference type="EMBL" id="SVC93461.1"/>
    </source>
</evidence>
<dbReference type="AlphaFoldDB" id="A0A382RA78"/>